<accession>A0A699UDJ9</accession>
<organism evidence="2">
    <name type="scientific">Tanacetum cinerariifolium</name>
    <name type="common">Dalmatian daisy</name>
    <name type="synonym">Chrysanthemum cinerariifolium</name>
    <dbReference type="NCBI Taxonomy" id="118510"/>
    <lineage>
        <taxon>Eukaryota</taxon>
        <taxon>Viridiplantae</taxon>
        <taxon>Streptophyta</taxon>
        <taxon>Embryophyta</taxon>
        <taxon>Tracheophyta</taxon>
        <taxon>Spermatophyta</taxon>
        <taxon>Magnoliopsida</taxon>
        <taxon>eudicotyledons</taxon>
        <taxon>Gunneridae</taxon>
        <taxon>Pentapetalae</taxon>
        <taxon>asterids</taxon>
        <taxon>campanulids</taxon>
        <taxon>Asterales</taxon>
        <taxon>Asteraceae</taxon>
        <taxon>Asteroideae</taxon>
        <taxon>Anthemideae</taxon>
        <taxon>Anthemidinae</taxon>
        <taxon>Tanacetum</taxon>
    </lineage>
</organism>
<feature type="region of interest" description="Disordered" evidence="1">
    <location>
        <begin position="32"/>
        <end position="91"/>
    </location>
</feature>
<dbReference type="AlphaFoldDB" id="A0A699UDJ9"/>
<sequence length="91" mass="9639">KVFANIQRLSKGFSEVETPLFEGMLVTQEVRDEGADEVPGADDNDKGAAERVVSADDDVVPTIDAEPSISSPTPPTSPPKPSQDIPSMSQV</sequence>
<dbReference type="EMBL" id="BKCJ011302917">
    <property type="protein sequence ID" value="GFD17794.1"/>
    <property type="molecule type" value="Genomic_DNA"/>
</dbReference>
<comment type="caution">
    <text evidence="2">The sequence shown here is derived from an EMBL/GenBank/DDBJ whole genome shotgun (WGS) entry which is preliminary data.</text>
</comment>
<reference evidence="2" key="1">
    <citation type="journal article" date="2019" name="Sci. Rep.">
        <title>Draft genome of Tanacetum cinerariifolium, the natural source of mosquito coil.</title>
        <authorList>
            <person name="Yamashiro T."/>
            <person name="Shiraishi A."/>
            <person name="Satake H."/>
            <person name="Nakayama K."/>
        </authorList>
    </citation>
    <scope>NUCLEOTIDE SEQUENCE</scope>
</reference>
<name>A0A699UDJ9_TANCI</name>
<proteinExistence type="predicted"/>
<feature type="non-terminal residue" evidence="2">
    <location>
        <position position="1"/>
    </location>
</feature>
<evidence type="ECO:0000256" key="1">
    <source>
        <dbReference type="SAM" id="MobiDB-lite"/>
    </source>
</evidence>
<evidence type="ECO:0000313" key="2">
    <source>
        <dbReference type="EMBL" id="GFD17794.1"/>
    </source>
</evidence>
<protein>
    <submittedName>
        <fullName evidence="2">Uncharacterized protein</fullName>
    </submittedName>
</protein>
<gene>
    <name evidence="2" type="ORF">Tci_889763</name>
</gene>
<feature type="compositionally biased region" description="Pro residues" evidence="1">
    <location>
        <begin position="72"/>
        <end position="81"/>
    </location>
</feature>